<dbReference type="EnsemblMetazoa" id="XM_011669271">
    <property type="protein sequence ID" value="XP_011667573"/>
    <property type="gene ID" value="LOC577885"/>
</dbReference>
<dbReference type="FunFam" id="1.10.510.10:FF:000931">
    <property type="entry name" value="Ballchen, isoform B"/>
    <property type="match status" value="1"/>
</dbReference>
<dbReference type="PROSITE" id="PS00107">
    <property type="entry name" value="PROTEIN_KINASE_ATP"/>
    <property type="match status" value="1"/>
</dbReference>
<protein>
    <recommendedName>
        <fullName evidence="1">non-specific serine/threonine protein kinase</fullName>
        <ecNumber evidence="1">2.7.11.1</ecNumber>
    </recommendedName>
</protein>
<dbReference type="InterPro" id="IPR000719">
    <property type="entry name" value="Prot_kinase_dom"/>
</dbReference>
<dbReference type="InterPro" id="IPR011009">
    <property type="entry name" value="Kinase-like_dom_sf"/>
</dbReference>
<dbReference type="GO" id="GO:0006974">
    <property type="term" value="P:DNA damage response"/>
    <property type="evidence" value="ECO:0000318"/>
    <property type="project" value="GO_Central"/>
</dbReference>
<feature type="compositionally biased region" description="Low complexity" evidence="6">
    <location>
        <begin position="376"/>
        <end position="385"/>
    </location>
</feature>
<dbReference type="AlphaFoldDB" id="A0A7M7HH24"/>
<dbReference type="GO" id="GO:0007165">
    <property type="term" value="P:signal transduction"/>
    <property type="evidence" value="ECO:0000318"/>
    <property type="project" value="GO_Central"/>
</dbReference>
<evidence type="ECO:0000259" key="7">
    <source>
        <dbReference type="PROSITE" id="PS50011"/>
    </source>
</evidence>
<dbReference type="InterPro" id="IPR008271">
    <property type="entry name" value="Ser/Thr_kinase_AS"/>
</dbReference>
<dbReference type="Pfam" id="PF00069">
    <property type="entry name" value="Pkinase"/>
    <property type="match status" value="1"/>
</dbReference>
<dbReference type="CTD" id="7443"/>
<dbReference type="GO" id="GO:0004674">
    <property type="term" value="F:protein serine/threonine kinase activity"/>
    <property type="evidence" value="ECO:0000318"/>
    <property type="project" value="GO_Central"/>
</dbReference>
<dbReference type="InParanoid" id="A0A7M7HH24"/>
<evidence type="ECO:0000256" key="1">
    <source>
        <dbReference type="ARBA" id="ARBA00012513"/>
    </source>
</evidence>
<dbReference type="InterPro" id="IPR017441">
    <property type="entry name" value="Protein_kinase_ATP_BS"/>
</dbReference>
<keyword evidence="9" id="KW-1185">Reference proteome</keyword>
<dbReference type="OMA" id="MHSTGYV"/>
<reference evidence="9" key="1">
    <citation type="submission" date="2015-02" db="EMBL/GenBank/DDBJ databases">
        <title>Genome sequencing for Strongylocentrotus purpuratus.</title>
        <authorList>
            <person name="Murali S."/>
            <person name="Liu Y."/>
            <person name="Vee V."/>
            <person name="English A."/>
            <person name="Wang M."/>
            <person name="Skinner E."/>
            <person name="Han Y."/>
            <person name="Muzny D.M."/>
            <person name="Worley K.C."/>
            <person name="Gibbs R.A."/>
        </authorList>
    </citation>
    <scope>NUCLEOTIDE SEQUENCE</scope>
</reference>
<dbReference type="OrthoDB" id="2687620at2759"/>
<evidence type="ECO:0000256" key="3">
    <source>
        <dbReference type="ARBA" id="ARBA00022840"/>
    </source>
</evidence>
<dbReference type="SMART" id="SM00220">
    <property type="entry name" value="S_TKc"/>
    <property type="match status" value="1"/>
</dbReference>
<dbReference type="Gene3D" id="1.10.510.10">
    <property type="entry name" value="Transferase(Phosphotransferase) domain 1"/>
    <property type="match status" value="1"/>
</dbReference>
<feature type="region of interest" description="Disordered" evidence="6">
    <location>
        <begin position="333"/>
        <end position="477"/>
    </location>
</feature>
<feature type="compositionally biased region" description="Basic and acidic residues" evidence="6">
    <location>
        <begin position="358"/>
        <end position="375"/>
    </location>
</feature>
<evidence type="ECO:0000256" key="5">
    <source>
        <dbReference type="RuleBase" id="RU000304"/>
    </source>
</evidence>
<organism evidence="8 9">
    <name type="scientific">Strongylocentrotus purpuratus</name>
    <name type="common">Purple sea urchin</name>
    <dbReference type="NCBI Taxonomy" id="7668"/>
    <lineage>
        <taxon>Eukaryota</taxon>
        <taxon>Metazoa</taxon>
        <taxon>Echinodermata</taxon>
        <taxon>Eleutherozoa</taxon>
        <taxon>Echinozoa</taxon>
        <taxon>Echinoidea</taxon>
        <taxon>Euechinoidea</taxon>
        <taxon>Echinacea</taxon>
        <taxon>Camarodonta</taxon>
        <taxon>Echinidea</taxon>
        <taxon>Strongylocentrotidae</taxon>
        <taxon>Strongylocentrotus</taxon>
    </lineage>
</organism>
<dbReference type="RefSeq" id="XP_011667573.2">
    <property type="nucleotide sequence ID" value="XM_011669271.2"/>
</dbReference>
<name>A0A7M7HH24_STRPU</name>
<keyword evidence="5" id="KW-0808">Transferase</keyword>
<evidence type="ECO:0000256" key="2">
    <source>
        <dbReference type="ARBA" id="ARBA00022741"/>
    </source>
</evidence>
<keyword evidence="3 4" id="KW-0067">ATP-binding</keyword>
<sequence length="477" mass="53543">MPPKGRKKAYKLPDPLPEGDVLQDVRKKEWRLGKPIGQGGFGMIYKASENTSGKTKSDGTYVIKIEPHENGPLYTELHFYQRAAQVDQVAKWQKEHKLSHLGVPKLFGFGSHDSDGTKYRFLVMPLFGEDIWKKYLACNKKFTPGLVFALAIQILDSLEYLHEMNYVHADIKSANLLLGFSPKDKNKVFLADYGLVNRYKPDDKHRKYEEFPKKGHNGTPEFTSIDAHLGVSPSRRGDIQILGYVMLQWLCTTLPWEDKLTDLNYVMNQKIKYSKDISGLLKTCFSSSYPNELKTFLDHAFKLKYDEEPDYNKLRALCRTVLKREGIKEGSVFDFGSQSPTDAVPNGSPVQSKKRKATSKEREPAPKGKMAKADKPGPSGAASPRAAPPKKRTASAKEPVKSPVRSPLQIKHIVTTPGALQKKASRAKKAAKTNGVSTPSRRIRKIKTKPSRMVASSTQTTPGLERRASKRLKLTLM</sequence>
<dbReference type="GeneID" id="577885"/>
<keyword evidence="5" id="KW-0723">Serine/threonine-protein kinase</keyword>
<keyword evidence="5" id="KW-0418">Kinase</keyword>
<dbReference type="PROSITE" id="PS00108">
    <property type="entry name" value="PROTEIN_KINASE_ST"/>
    <property type="match status" value="1"/>
</dbReference>
<evidence type="ECO:0000256" key="6">
    <source>
        <dbReference type="SAM" id="MobiDB-lite"/>
    </source>
</evidence>
<dbReference type="FunCoup" id="A0A7M7HH24">
    <property type="interactions" value="2024"/>
</dbReference>
<evidence type="ECO:0000256" key="4">
    <source>
        <dbReference type="PROSITE-ProRule" id="PRU10141"/>
    </source>
</evidence>
<dbReference type="GO" id="GO:0005524">
    <property type="term" value="F:ATP binding"/>
    <property type="evidence" value="ECO:0007669"/>
    <property type="project" value="UniProtKB-UniRule"/>
</dbReference>
<accession>A0A7M7HH24</accession>
<proteinExistence type="inferred from homology"/>
<dbReference type="PROSITE" id="PS50011">
    <property type="entry name" value="PROTEIN_KINASE_DOM"/>
    <property type="match status" value="1"/>
</dbReference>
<keyword evidence="2 4" id="KW-0547">Nucleotide-binding</keyword>
<dbReference type="GO" id="GO:0005634">
    <property type="term" value="C:nucleus"/>
    <property type="evidence" value="ECO:0000318"/>
    <property type="project" value="GO_Central"/>
</dbReference>
<evidence type="ECO:0000313" key="8">
    <source>
        <dbReference type="EnsemblMetazoa" id="XP_011667573"/>
    </source>
</evidence>
<dbReference type="KEGG" id="spu:577885"/>
<dbReference type="Proteomes" id="UP000007110">
    <property type="component" value="Unassembled WGS sequence"/>
</dbReference>
<feature type="binding site" evidence="4">
    <location>
        <position position="64"/>
    </location>
    <ligand>
        <name>ATP</name>
        <dbReference type="ChEBI" id="CHEBI:30616"/>
    </ligand>
</feature>
<feature type="compositionally biased region" description="Basic residues" evidence="6">
    <location>
        <begin position="468"/>
        <end position="477"/>
    </location>
</feature>
<comment type="similarity">
    <text evidence="5">Belongs to the protein kinase superfamily.</text>
</comment>
<dbReference type="SUPFAM" id="SSF56112">
    <property type="entry name" value="Protein kinase-like (PK-like)"/>
    <property type="match status" value="1"/>
</dbReference>
<evidence type="ECO:0000313" key="9">
    <source>
        <dbReference type="Proteomes" id="UP000007110"/>
    </source>
</evidence>
<dbReference type="InterPro" id="IPR050235">
    <property type="entry name" value="CK1_Ser-Thr_kinase"/>
</dbReference>
<dbReference type="GO" id="GO:0005737">
    <property type="term" value="C:cytoplasm"/>
    <property type="evidence" value="ECO:0000318"/>
    <property type="project" value="GO_Central"/>
</dbReference>
<feature type="domain" description="Protein kinase" evidence="7">
    <location>
        <begin position="30"/>
        <end position="322"/>
    </location>
</feature>
<reference evidence="8" key="2">
    <citation type="submission" date="2021-01" db="UniProtKB">
        <authorList>
            <consortium name="EnsemblMetazoa"/>
        </authorList>
    </citation>
    <scope>IDENTIFICATION</scope>
</reference>
<dbReference type="EC" id="2.7.11.1" evidence="1"/>
<feature type="compositionally biased region" description="Basic residues" evidence="6">
    <location>
        <begin position="441"/>
        <end position="450"/>
    </location>
</feature>
<dbReference type="PANTHER" id="PTHR11909">
    <property type="entry name" value="CASEIN KINASE-RELATED"/>
    <property type="match status" value="1"/>
</dbReference>